<evidence type="ECO:0000313" key="1">
    <source>
        <dbReference type="EMBL" id="KAK7680375.1"/>
    </source>
</evidence>
<comment type="caution">
    <text evidence="1">The sequence shown here is derived from an EMBL/GenBank/DDBJ whole genome shotgun (WGS) entry which is preliminary data.</text>
</comment>
<proteinExistence type="predicted"/>
<dbReference type="EMBL" id="JASBNA010000050">
    <property type="protein sequence ID" value="KAK7680375.1"/>
    <property type="molecule type" value="Genomic_DNA"/>
</dbReference>
<organism evidence="1 2">
    <name type="scientific">Cerrena zonata</name>
    <dbReference type="NCBI Taxonomy" id="2478898"/>
    <lineage>
        <taxon>Eukaryota</taxon>
        <taxon>Fungi</taxon>
        <taxon>Dikarya</taxon>
        <taxon>Basidiomycota</taxon>
        <taxon>Agaricomycotina</taxon>
        <taxon>Agaricomycetes</taxon>
        <taxon>Polyporales</taxon>
        <taxon>Cerrenaceae</taxon>
        <taxon>Cerrena</taxon>
    </lineage>
</organism>
<protein>
    <submittedName>
        <fullName evidence="1">Uncharacterized protein</fullName>
    </submittedName>
</protein>
<evidence type="ECO:0000313" key="2">
    <source>
        <dbReference type="Proteomes" id="UP001385951"/>
    </source>
</evidence>
<dbReference type="Proteomes" id="UP001385951">
    <property type="component" value="Unassembled WGS sequence"/>
</dbReference>
<gene>
    <name evidence="1" type="ORF">QCA50_016615</name>
</gene>
<name>A0AAW0FMY4_9APHY</name>
<keyword evidence="2" id="KW-1185">Reference proteome</keyword>
<accession>A0AAW0FMY4</accession>
<dbReference type="AlphaFoldDB" id="A0AAW0FMY4"/>
<sequence>MTGLAIGDPPSPTNEYDYLNSRLPLLRSAVGPPLHVEGTIGGAMTHEIGDRRLEAVSMGFPISVHPLRIPNTRAQVSTASSHSVIDFRFVRLAGLLHEMTLLRPDVDDVKLSALLGNTSIEVLGWVDVTFDALGYEFKQSCWVIRLFFPVEIQLGTDWLSAYKIKSSGATGTGNININDADAKKVRKLQDTYVAV</sequence>
<reference evidence="1 2" key="1">
    <citation type="submission" date="2022-09" db="EMBL/GenBank/DDBJ databases">
        <authorList>
            <person name="Palmer J.M."/>
        </authorList>
    </citation>
    <scope>NUCLEOTIDE SEQUENCE [LARGE SCALE GENOMIC DNA]</scope>
    <source>
        <strain evidence="1 2">DSM 7382</strain>
    </source>
</reference>